<dbReference type="Pfam" id="PF00590">
    <property type="entry name" value="TP_methylase"/>
    <property type="match status" value="1"/>
</dbReference>
<dbReference type="EMBL" id="AGXA01000033">
    <property type="protein sequence ID" value="EKU92879.1"/>
    <property type="molecule type" value="Genomic_DNA"/>
</dbReference>
<name>K9E6W5_9LACT</name>
<dbReference type="GO" id="GO:0008168">
    <property type="term" value="F:methyltransferase activity"/>
    <property type="evidence" value="ECO:0007669"/>
    <property type="project" value="InterPro"/>
</dbReference>
<dbReference type="HOGENOM" id="CLU_038356_1_0_9"/>
<reference evidence="3 4" key="1">
    <citation type="submission" date="2012-09" db="EMBL/GenBank/DDBJ databases">
        <title>The Genome Sequence of Alloiococcus otitis ATCC 51267.</title>
        <authorList>
            <consortium name="The Broad Institute Genome Sequencing Platform"/>
            <person name="Earl A."/>
            <person name="Ward D."/>
            <person name="Feldgarden M."/>
            <person name="Gevers D."/>
            <person name="Huys G."/>
            <person name="Walker B."/>
            <person name="Young S.K."/>
            <person name="Zeng Q."/>
            <person name="Gargeya S."/>
            <person name="Fitzgerald M."/>
            <person name="Haas B."/>
            <person name="Abouelleil A."/>
            <person name="Alvarado L."/>
            <person name="Arachchi H.M."/>
            <person name="Berlin A.M."/>
            <person name="Chapman S.B."/>
            <person name="Goldberg J."/>
            <person name="Griggs A."/>
            <person name="Gujja S."/>
            <person name="Hansen M."/>
            <person name="Howarth C."/>
            <person name="Imamovic A."/>
            <person name="Larimer J."/>
            <person name="McCowen C."/>
            <person name="Montmayeur A."/>
            <person name="Murphy C."/>
            <person name="Neiman D."/>
            <person name="Pearson M."/>
            <person name="Priest M."/>
            <person name="Roberts A."/>
            <person name="Saif S."/>
            <person name="Shea T."/>
            <person name="Sisk P."/>
            <person name="Sykes S."/>
            <person name="Wortman J."/>
            <person name="Nusbaum C."/>
            <person name="Birren B."/>
        </authorList>
    </citation>
    <scope>NUCLEOTIDE SEQUENCE [LARGE SCALE GENOMIC DNA]</scope>
    <source>
        <strain evidence="3 4">ATCC 51267</strain>
    </source>
</reference>
<evidence type="ECO:0000313" key="3">
    <source>
        <dbReference type="EMBL" id="EKU92879.1"/>
    </source>
</evidence>
<dbReference type="SUPFAM" id="SSF53790">
    <property type="entry name" value="Tetrapyrrole methylase"/>
    <property type="match status" value="1"/>
</dbReference>
<dbReference type="InterPro" id="IPR048015">
    <property type="entry name" value="NTP-PPase_MazG-like_N"/>
</dbReference>
<dbReference type="STRING" id="883081.HMPREF9698_01586"/>
<dbReference type="PANTHER" id="PTHR30522">
    <property type="entry name" value="NUCLEOSIDE TRIPHOSPHATE PYROPHOSPHOHYDROLASE"/>
    <property type="match status" value="1"/>
</dbReference>
<dbReference type="GO" id="GO:0046076">
    <property type="term" value="P:dTTP catabolic process"/>
    <property type="evidence" value="ECO:0007669"/>
    <property type="project" value="TreeGrafter"/>
</dbReference>
<dbReference type="AlphaFoldDB" id="K9E6W5"/>
<dbReference type="CDD" id="cd11528">
    <property type="entry name" value="NTP-PPase_MazG_Nterm"/>
    <property type="match status" value="1"/>
</dbReference>
<dbReference type="GO" id="GO:0046052">
    <property type="term" value="P:UTP catabolic process"/>
    <property type="evidence" value="ECO:0007669"/>
    <property type="project" value="TreeGrafter"/>
</dbReference>
<dbReference type="InterPro" id="IPR011551">
    <property type="entry name" value="NTP_PyrPHydrolase_MazG"/>
</dbReference>
<dbReference type="Proteomes" id="UP000009875">
    <property type="component" value="Unassembled WGS sequence"/>
</dbReference>
<dbReference type="InterPro" id="IPR000878">
    <property type="entry name" value="4pyrrol_Mease"/>
</dbReference>
<dbReference type="InterPro" id="IPR035996">
    <property type="entry name" value="4pyrrol_Methylase_sf"/>
</dbReference>
<evidence type="ECO:0000259" key="2">
    <source>
        <dbReference type="Pfam" id="PF03819"/>
    </source>
</evidence>
<accession>K9E6W5</accession>
<feature type="domain" description="Tetrapyrrole methylase" evidence="1">
    <location>
        <begin position="11"/>
        <end position="205"/>
    </location>
</feature>
<comment type="caution">
    <text evidence="3">The sequence shown here is derived from an EMBL/GenBank/DDBJ whole genome shotgun (WGS) entry which is preliminary data.</text>
</comment>
<dbReference type="Pfam" id="PF03819">
    <property type="entry name" value="MazG"/>
    <property type="match status" value="1"/>
</dbReference>
<evidence type="ECO:0008006" key="5">
    <source>
        <dbReference type="Google" id="ProtNLM"/>
    </source>
</evidence>
<dbReference type="GO" id="GO:0006203">
    <property type="term" value="P:dGTP catabolic process"/>
    <property type="evidence" value="ECO:0007669"/>
    <property type="project" value="TreeGrafter"/>
</dbReference>
<gene>
    <name evidence="3" type="ORF">HMPREF9698_01586</name>
</gene>
<dbReference type="Gene3D" id="1.10.287.1080">
    <property type="entry name" value="MazG-like"/>
    <property type="match status" value="1"/>
</dbReference>
<sequence length="357" mass="40293">MTKTHAIKIFGLGPSDLDHLPLGIYRRIIDQGKIYVRTQDHPVVNELRESGVTIESFDWVYDLYPDSFDQVYDRICQEVLKLALDKEVLYGVPGHPRVGEQTTVLLEAASDQVQVLGGQSFIDDLFNAVGVDPVEGFQLVDALAVQADDLVTKQHLIVMQVFSSLVAGDLKLTLMDQYPDEHPVYLVDAAGGKNQAVYRLPLAKIDHFEGVHNLRTLYVPPLDRDDRGRSFATLLSYTDEIMGPGGDAWIKEKSSKDLIPYLKEETAELVAAIEAENDDNIVEELGDLLMQVVYQAKLGEQESYFSIEDVLEGINKKLRRRHPHVFDGFKADSPKEVNEIWQAIKAKEKEEQNERKE</sequence>
<protein>
    <recommendedName>
        <fullName evidence="5">MazG family protein</fullName>
    </recommendedName>
</protein>
<evidence type="ECO:0000313" key="4">
    <source>
        <dbReference type="Proteomes" id="UP000009875"/>
    </source>
</evidence>
<dbReference type="OrthoDB" id="9808939at2"/>
<dbReference type="InterPro" id="IPR004518">
    <property type="entry name" value="MazG-like_dom"/>
</dbReference>
<feature type="domain" description="NTP pyrophosphohydrolase MazG-like" evidence="2">
    <location>
        <begin position="254"/>
        <end position="326"/>
    </location>
</feature>
<keyword evidence="4" id="KW-1185">Reference proteome</keyword>
<dbReference type="PATRIC" id="fig|883081.3.peg.1590"/>
<dbReference type="InterPro" id="IPR035013">
    <property type="entry name" value="YabN_N"/>
</dbReference>
<dbReference type="eggNOG" id="COG3956">
    <property type="taxonomic scope" value="Bacteria"/>
</dbReference>
<organism evidence="3 4">
    <name type="scientific">Alloiococcus otitis ATCC 51267</name>
    <dbReference type="NCBI Taxonomy" id="883081"/>
    <lineage>
        <taxon>Bacteria</taxon>
        <taxon>Bacillati</taxon>
        <taxon>Bacillota</taxon>
        <taxon>Bacilli</taxon>
        <taxon>Lactobacillales</taxon>
        <taxon>Carnobacteriaceae</taxon>
        <taxon>Alloiococcus</taxon>
    </lineage>
</organism>
<evidence type="ECO:0000259" key="1">
    <source>
        <dbReference type="Pfam" id="PF00590"/>
    </source>
</evidence>
<dbReference type="GO" id="GO:0047429">
    <property type="term" value="F:nucleoside triphosphate diphosphatase activity"/>
    <property type="evidence" value="ECO:0007669"/>
    <property type="project" value="TreeGrafter"/>
</dbReference>
<dbReference type="GO" id="GO:0046047">
    <property type="term" value="P:TTP catabolic process"/>
    <property type="evidence" value="ECO:0007669"/>
    <property type="project" value="TreeGrafter"/>
</dbReference>
<dbReference type="SUPFAM" id="SSF101386">
    <property type="entry name" value="all-alpha NTP pyrophosphatases"/>
    <property type="match status" value="1"/>
</dbReference>
<dbReference type="RefSeq" id="WP_003779172.1">
    <property type="nucleotide sequence ID" value="NZ_JH992962.1"/>
</dbReference>
<dbReference type="PANTHER" id="PTHR30522:SF0">
    <property type="entry name" value="NUCLEOSIDE TRIPHOSPHATE PYROPHOSPHOHYDROLASE"/>
    <property type="match status" value="1"/>
</dbReference>
<proteinExistence type="predicted"/>
<dbReference type="CDD" id="cd11723">
    <property type="entry name" value="YabN_N_like"/>
    <property type="match status" value="1"/>
</dbReference>
<dbReference type="GO" id="GO:0046061">
    <property type="term" value="P:dATP catabolic process"/>
    <property type="evidence" value="ECO:0007669"/>
    <property type="project" value="TreeGrafter"/>
</dbReference>
<dbReference type="GO" id="GO:0046081">
    <property type="term" value="P:dUTP catabolic process"/>
    <property type="evidence" value="ECO:0007669"/>
    <property type="project" value="TreeGrafter"/>
</dbReference>